<reference evidence="1" key="1">
    <citation type="submission" date="2020-10" db="EMBL/GenBank/DDBJ databases">
        <title>Ca. Dormibacterota MAGs.</title>
        <authorList>
            <person name="Montgomery K."/>
        </authorList>
    </citation>
    <scope>NUCLEOTIDE SEQUENCE [LARGE SCALE GENOMIC DNA]</scope>
    <source>
        <strain evidence="1">SC8812_S17_10</strain>
    </source>
</reference>
<dbReference type="Gene3D" id="3.20.20.140">
    <property type="entry name" value="Metal-dependent hydrolases"/>
    <property type="match status" value="1"/>
</dbReference>
<dbReference type="RefSeq" id="WP_338203865.1">
    <property type="nucleotide sequence ID" value="NZ_JAEKNR010000188.1"/>
</dbReference>
<keyword evidence="2" id="KW-1185">Reference proteome</keyword>
<evidence type="ECO:0000313" key="2">
    <source>
        <dbReference type="Proteomes" id="UP000612893"/>
    </source>
</evidence>
<dbReference type="AlphaFoldDB" id="A0A934K4Z2"/>
<dbReference type="PANTHER" id="PTHR10443">
    <property type="entry name" value="MICROSOMAL DIPEPTIDASE"/>
    <property type="match status" value="1"/>
</dbReference>
<dbReference type="PROSITE" id="PS51365">
    <property type="entry name" value="RENAL_DIPEPTIDASE_2"/>
    <property type="match status" value="1"/>
</dbReference>
<dbReference type="EMBL" id="JAEKNR010000188">
    <property type="protein sequence ID" value="MBJ7600144.1"/>
    <property type="molecule type" value="Genomic_DNA"/>
</dbReference>
<protein>
    <submittedName>
        <fullName evidence="1">Membrane dipeptidase</fullName>
    </submittedName>
</protein>
<proteinExistence type="predicted"/>
<dbReference type="Pfam" id="PF01244">
    <property type="entry name" value="Peptidase_M19"/>
    <property type="match status" value="1"/>
</dbReference>
<dbReference type="InterPro" id="IPR008257">
    <property type="entry name" value="Pept_M19"/>
</dbReference>
<evidence type="ECO:0000313" key="1">
    <source>
        <dbReference type="EMBL" id="MBJ7600144.1"/>
    </source>
</evidence>
<dbReference type="PANTHER" id="PTHR10443:SF12">
    <property type="entry name" value="DIPEPTIDASE"/>
    <property type="match status" value="1"/>
</dbReference>
<dbReference type="Proteomes" id="UP000612893">
    <property type="component" value="Unassembled WGS sequence"/>
</dbReference>
<gene>
    <name evidence="1" type="ORF">JF922_18980</name>
</gene>
<dbReference type="SUPFAM" id="SSF51556">
    <property type="entry name" value="Metallo-dependent hydrolases"/>
    <property type="match status" value="1"/>
</dbReference>
<dbReference type="InterPro" id="IPR032466">
    <property type="entry name" value="Metal_Hydrolase"/>
</dbReference>
<accession>A0A934K4Z2</accession>
<organism evidence="1 2">
    <name type="scientific">Candidatus Nephthysia bennettiae</name>
    <dbReference type="NCBI Taxonomy" id="3127016"/>
    <lineage>
        <taxon>Bacteria</taxon>
        <taxon>Bacillati</taxon>
        <taxon>Candidatus Dormiibacterota</taxon>
        <taxon>Candidatus Dormibacteria</taxon>
        <taxon>Candidatus Dormibacterales</taxon>
        <taxon>Candidatus Dormibacteraceae</taxon>
        <taxon>Candidatus Nephthysia</taxon>
    </lineage>
</organism>
<sequence length="337" mass="36643">MASPIVDAHLDLASNVLGGRDYRLEIDEIRSAEHRTSEECTVSLPELRRAHVAIAFATIMVMPERWDATGVPIYQAPPSIDARAQIAVYESWQRDGLARIIRSRADLDVHLGLWARDDVLGLVLLMEGADPIDQPADLPEWWRAGIRIIGPAWSMTRYAGGTDRPGGLTSAGRDLVAQMAEIGIAMDLSHMADAAFGESLDVGTHAVLASHSNARSLVPTDRQLSDEMIVAIGSRGGVIGLNLYNEFIHPRWHHEGERPAVGLDDLRPHAEHIAGLIGWERVGIGSDLDGGLGLEETPVEIGTVADIEKICTIIPEAACVGVLGNNWIEWLRRVLPA</sequence>
<comment type="caution">
    <text evidence="1">The sequence shown here is derived from an EMBL/GenBank/DDBJ whole genome shotgun (WGS) entry which is preliminary data.</text>
</comment>
<name>A0A934K4Z2_9BACT</name>